<name>A0A6I4SN88_9SPHN</name>
<organism evidence="2 3">
    <name type="scientific">Pontixanthobacter gangjinensis</name>
    <dbReference type="NCBI Taxonomy" id="1028742"/>
    <lineage>
        <taxon>Bacteria</taxon>
        <taxon>Pseudomonadati</taxon>
        <taxon>Pseudomonadota</taxon>
        <taxon>Alphaproteobacteria</taxon>
        <taxon>Sphingomonadales</taxon>
        <taxon>Erythrobacteraceae</taxon>
        <taxon>Pontixanthobacter</taxon>
    </lineage>
</organism>
<dbReference type="InterPro" id="IPR007497">
    <property type="entry name" value="SIMPL/DUF541"/>
</dbReference>
<sequence length="240" mass="25393">MIRNALTFAAVSAMLPALAMPASAADIQIQSRGPVIELSVSESVKAAPDIATISAGVASQAKTAVEAMQLNAREMTAVIARIKALGIDEKDIQTTGINLNPQYDYDRQTQQQVFKGYSVSNRVSVILRKIERTGPVLDALVAAGATDIGGPSFSIGDDTAAKAQARESALKTARERAMEYAGWAGYSDIRLLEISEAVSVSSPQPMMRTMAVEKLADSTPVQPGMVGTGVSVTVKYEMVE</sequence>
<evidence type="ECO:0000256" key="1">
    <source>
        <dbReference type="SAM" id="SignalP"/>
    </source>
</evidence>
<feature type="signal peptide" evidence="1">
    <location>
        <begin position="1"/>
        <end position="24"/>
    </location>
</feature>
<evidence type="ECO:0000313" key="3">
    <source>
        <dbReference type="Proteomes" id="UP000468943"/>
    </source>
</evidence>
<dbReference type="PANTHER" id="PTHR34387:SF1">
    <property type="entry name" value="PERIPLASMIC IMMUNOGENIC PROTEIN"/>
    <property type="match status" value="1"/>
</dbReference>
<dbReference type="Pfam" id="PF04402">
    <property type="entry name" value="SIMPL"/>
    <property type="match status" value="1"/>
</dbReference>
<dbReference type="RefSeq" id="WP_160598467.1">
    <property type="nucleotide sequence ID" value="NZ_WTYS01000001.1"/>
</dbReference>
<dbReference type="PANTHER" id="PTHR34387">
    <property type="entry name" value="SLR1258 PROTEIN"/>
    <property type="match status" value="1"/>
</dbReference>
<dbReference type="AlphaFoldDB" id="A0A6I4SN88"/>
<dbReference type="Gene3D" id="3.30.110.170">
    <property type="entry name" value="Protein of unknown function (DUF541), domain 1"/>
    <property type="match status" value="1"/>
</dbReference>
<dbReference type="Proteomes" id="UP000468943">
    <property type="component" value="Unassembled WGS sequence"/>
</dbReference>
<reference evidence="2 3" key="1">
    <citation type="submission" date="2019-12" db="EMBL/GenBank/DDBJ databases">
        <title>Genomic-based taxomic classification of the family Erythrobacteraceae.</title>
        <authorList>
            <person name="Xu L."/>
        </authorList>
    </citation>
    <scope>NUCLEOTIDE SEQUENCE [LARGE SCALE GENOMIC DNA]</scope>
    <source>
        <strain evidence="2 3">JCM 17802</strain>
    </source>
</reference>
<dbReference type="InterPro" id="IPR052022">
    <property type="entry name" value="26kDa_periplasmic_antigen"/>
</dbReference>
<dbReference type="Gene3D" id="3.30.70.2970">
    <property type="entry name" value="Protein of unknown function (DUF541), domain 2"/>
    <property type="match status" value="1"/>
</dbReference>
<keyword evidence="3" id="KW-1185">Reference proteome</keyword>
<dbReference type="GO" id="GO:0006974">
    <property type="term" value="P:DNA damage response"/>
    <property type="evidence" value="ECO:0007669"/>
    <property type="project" value="TreeGrafter"/>
</dbReference>
<gene>
    <name evidence="2" type="ORF">GRI36_10815</name>
</gene>
<accession>A0A6I4SN88</accession>
<proteinExistence type="predicted"/>
<dbReference type="OrthoDB" id="9813144at2"/>
<evidence type="ECO:0000313" key="2">
    <source>
        <dbReference type="EMBL" id="MXO57371.1"/>
    </source>
</evidence>
<comment type="caution">
    <text evidence="2">The sequence shown here is derived from an EMBL/GenBank/DDBJ whole genome shotgun (WGS) entry which is preliminary data.</text>
</comment>
<feature type="chain" id="PRO_5026327649" evidence="1">
    <location>
        <begin position="25"/>
        <end position="240"/>
    </location>
</feature>
<protein>
    <submittedName>
        <fullName evidence="2">DUF541 domain-containing protein</fullName>
    </submittedName>
</protein>
<dbReference type="EMBL" id="WTYS01000001">
    <property type="protein sequence ID" value="MXO57371.1"/>
    <property type="molecule type" value="Genomic_DNA"/>
</dbReference>
<keyword evidence="1" id="KW-0732">Signal</keyword>